<dbReference type="PANTHER" id="PTHR11058:SF9">
    <property type="entry name" value="NADH-UBIQUINONE OXIDOREDUCTASE CHAIN 3"/>
    <property type="match status" value="1"/>
</dbReference>
<keyword evidence="5 16" id="KW-0813">Transport</keyword>
<keyword evidence="8 16" id="KW-1278">Translocase</keyword>
<feature type="transmembrane region" description="Helical" evidence="16">
    <location>
        <begin position="87"/>
        <end position="109"/>
    </location>
</feature>
<evidence type="ECO:0000256" key="1">
    <source>
        <dbReference type="ARBA" id="ARBA00004225"/>
    </source>
</evidence>
<evidence type="ECO:0000256" key="8">
    <source>
        <dbReference type="ARBA" id="ARBA00022967"/>
    </source>
</evidence>
<keyword evidence="14 16" id="KW-0472">Membrane</keyword>
<evidence type="ECO:0000256" key="6">
    <source>
        <dbReference type="ARBA" id="ARBA00022660"/>
    </source>
</evidence>
<dbReference type="Gene3D" id="1.20.58.1610">
    <property type="entry name" value="NADH:ubiquinone/plastoquinone oxidoreductase, chain 3"/>
    <property type="match status" value="1"/>
</dbReference>
<reference evidence="17" key="1">
    <citation type="journal article" date="2018" name="Mitochondrial DNA Part B Resour">
        <title>The complete mitochondrial genome sequence of Halichoeres nigrescens (Labriformes: Labridae).</title>
        <authorList>
            <person name="Shi W."/>
            <person name="Chen S."/>
            <person name="Yu H."/>
        </authorList>
    </citation>
    <scope>NUCLEOTIDE SEQUENCE</scope>
</reference>
<dbReference type="GO" id="GO:0031966">
    <property type="term" value="C:mitochondrial membrane"/>
    <property type="evidence" value="ECO:0007669"/>
    <property type="project" value="UniProtKB-SubCell"/>
</dbReference>
<geneLocation type="mitochondrion" evidence="17"/>
<dbReference type="FunFam" id="1.20.58.1610:FF:000004">
    <property type="entry name" value="NADH-quinone oxidoreductase subunit A"/>
    <property type="match status" value="1"/>
</dbReference>
<evidence type="ECO:0000256" key="16">
    <source>
        <dbReference type="RuleBase" id="RU003640"/>
    </source>
</evidence>
<evidence type="ECO:0000256" key="3">
    <source>
        <dbReference type="ARBA" id="ARBA00012944"/>
    </source>
</evidence>
<accession>A0A411GXV5</accession>
<keyword evidence="12 16" id="KW-0830">Ubiquinone</keyword>
<evidence type="ECO:0000313" key="17">
    <source>
        <dbReference type="EMBL" id="QBB10834.1"/>
    </source>
</evidence>
<comment type="catalytic activity">
    <reaction evidence="15 16">
        <text>a ubiquinone + NADH + 5 H(+)(in) = a ubiquinol + NAD(+) + 4 H(+)(out)</text>
        <dbReference type="Rhea" id="RHEA:29091"/>
        <dbReference type="Rhea" id="RHEA-COMP:9565"/>
        <dbReference type="Rhea" id="RHEA-COMP:9566"/>
        <dbReference type="ChEBI" id="CHEBI:15378"/>
        <dbReference type="ChEBI" id="CHEBI:16389"/>
        <dbReference type="ChEBI" id="CHEBI:17976"/>
        <dbReference type="ChEBI" id="CHEBI:57540"/>
        <dbReference type="ChEBI" id="CHEBI:57945"/>
        <dbReference type="EC" id="7.1.1.2"/>
    </reaction>
</comment>
<dbReference type="GO" id="GO:0030964">
    <property type="term" value="C:NADH dehydrogenase complex"/>
    <property type="evidence" value="ECO:0007669"/>
    <property type="project" value="TreeGrafter"/>
</dbReference>
<comment type="function">
    <text evidence="16">Core subunit of the mitochondrial membrane respiratory chain NADH dehydrogenase (Complex I) which catalyzes electron transfer from NADH through the respiratory chain, using ubiquinone as an electron acceptor. Essential for the catalytic activity of complex I.</text>
</comment>
<proteinExistence type="inferred from homology"/>
<sequence>MTSLIMTCIIIALVLSIVLAVVSFWLPQMTPDYEKLSPYECGFDPLGSARLPFSLRFFLVAILFLLFDLEIALLLPLPWGDQLTSPLMTFFWASAVLILLTIGLIYEWIQGGLEWAE</sequence>
<dbReference type="RefSeq" id="YP_009566660.1">
    <property type="nucleotide sequence ID" value="NC_041194.1"/>
</dbReference>
<keyword evidence="13 16" id="KW-0496">Mitochondrion</keyword>
<dbReference type="Pfam" id="PF00507">
    <property type="entry name" value="Oxidored_q4"/>
    <property type="match status" value="1"/>
</dbReference>
<evidence type="ECO:0000256" key="4">
    <source>
        <dbReference type="ARBA" id="ARBA00021007"/>
    </source>
</evidence>
<dbReference type="InterPro" id="IPR000440">
    <property type="entry name" value="NADH_UbQ/plastoQ_OxRdtase_su3"/>
</dbReference>
<feature type="transmembrane region" description="Helical" evidence="16">
    <location>
        <begin position="53"/>
        <end position="75"/>
    </location>
</feature>
<protein>
    <recommendedName>
        <fullName evidence="4 16">NADH-ubiquinone oxidoreductase chain 3</fullName>
        <ecNumber evidence="3 16">7.1.1.2</ecNumber>
    </recommendedName>
</protein>
<comment type="similarity">
    <text evidence="2 16">Belongs to the complex I subunit 3 family.</text>
</comment>
<dbReference type="GO" id="GO:0008137">
    <property type="term" value="F:NADH dehydrogenase (ubiquinone) activity"/>
    <property type="evidence" value="ECO:0007669"/>
    <property type="project" value="UniProtKB-UniRule"/>
</dbReference>
<keyword evidence="7 16" id="KW-0812">Transmembrane</keyword>
<name>A0A411GXV5_9LABR</name>
<evidence type="ECO:0000256" key="12">
    <source>
        <dbReference type="ARBA" id="ARBA00023075"/>
    </source>
</evidence>
<keyword evidence="9 16" id="KW-0249">Electron transport</keyword>
<comment type="subcellular location">
    <subcellularLocation>
        <location evidence="1 16">Mitochondrion membrane</location>
        <topology evidence="1 16">Multi-pass membrane protein</topology>
    </subcellularLocation>
</comment>
<organism evidence="17">
    <name type="scientific">Halichoeres nigrescens</name>
    <name type="common">bubblefin wrasse</name>
    <dbReference type="NCBI Taxonomy" id="317495"/>
    <lineage>
        <taxon>Eukaryota</taxon>
        <taxon>Metazoa</taxon>
        <taxon>Chordata</taxon>
        <taxon>Craniata</taxon>
        <taxon>Vertebrata</taxon>
        <taxon>Euteleostomi</taxon>
        <taxon>Actinopterygii</taxon>
        <taxon>Neopterygii</taxon>
        <taxon>Teleostei</taxon>
        <taxon>Neoteleostei</taxon>
        <taxon>Acanthomorphata</taxon>
        <taxon>Eupercaria</taxon>
        <taxon>Labriformes</taxon>
        <taxon>Labridae</taxon>
        <taxon>Halichoeres</taxon>
    </lineage>
</organism>
<keyword evidence="6 16" id="KW-0679">Respiratory chain</keyword>
<keyword evidence="10 16" id="KW-1133">Transmembrane helix</keyword>
<dbReference type="InterPro" id="IPR038430">
    <property type="entry name" value="NDAH_ubi_oxred_su3_sf"/>
</dbReference>
<keyword evidence="11 16" id="KW-0520">NAD</keyword>
<evidence type="ECO:0000256" key="14">
    <source>
        <dbReference type="ARBA" id="ARBA00023136"/>
    </source>
</evidence>
<evidence type="ECO:0000256" key="5">
    <source>
        <dbReference type="ARBA" id="ARBA00022448"/>
    </source>
</evidence>
<evidence type="ECO:0000256" key="13">
    <source>
        <dbReference type="ARBA" id="ARBA00023128"/>
    </source>
</evidence>
<dbReference type="PANTHER" id="PTHR11058">
    <property type="entry name" value="NADH-UBIQUINONE OXIDOREDUCTASE CHAIN 3"/>
    <property type="match status" value="1"/>
</dbReference>
<evidence type="ECO:0000256" key="2">
    <source>
        <dbReference type="ARBA" id="ARBA00008472"/>
    </source>
</evidence>
<dbReference type="GeneID" id="39340996"/>
<dbReference type="EMBL" id="MH678616">
    <property type="protein sequence ID" value="QBB10834.1"/>
    <property type="molecule type" value="Genomic_DNA"/>
</dbReference>
<dbReference type="AlphaFoldDB" id="A0A411GXV5"/>
<evidence type="ECO:0000256" key="9">
    <source>
        <dbReference type="ARBA" id="ARBA00022982"/>
    </source>
</evidence>
<evidence type="ECO:0000256" key="10">
    <source>
        <dbReference type="ARBA" id="ARBA00022989"/>
    </source>
</evidence>
<evidence type="ECO:0000256" key="7">
    <source>
        <dbReference type="ARBA" id="ARBA00022692"/>
    </source>
</evidence>
<dbReference type="EC" id="7.1.1.2" evidence="3 16"/>
<evidence type="ECO:0000256" key="11">
    <source>
        <dbReference type="ARBA" id="ARBA00023027"/>
    </source>
</evidence>
<evidence type="ECO:0000256" key="15">
    <source>
        <dbReference type="ARBA" id="ARBA00049551"/>
    </source>
</evidence>
<gene>
    <name evidence="17" type="primary">ND3</name>
</gene>
<dbReference type="CTD" id="4537"/>